<feature type="domain" description="Carboxylesterase type B" evidence="4">
    <location>
        <begin position="3"/>
        <end position="62"/>
    </location>
</feature>
<gene>
    <name evidence="5" type="ORF">SAMN04490356_8119</name>
</gene>
<keyword evidence="2" id="KW-0378">Hydrolase</keyword>
<evidence type="ECO:0000256" key="1">
    <source>
        <dbReference type="ARBA" id="ARBA00005964"/>
    </source>
</evidence>
<evidence type="ECO:0000313" key="5">
    <source>
        <dbReference type="EMBL" id="SED35870.1"/>
    </source>
</evidence>
<proteinExistence type="inferred from homology"/>
<keyword evidence="6" id="KW-1185">Reference proteome</keyword>
<evidence type="ECO:0000256" key="2">
    <source>
        <dbReference type="ARBA" id="ARBA00022801"/>
    </source>
</evidence>
<dbReference type="GO" id="GO:0016787">
    <property type="term" value="F:hydrolase activity"/>
    <property type="evidence" value="ECO:0007669"/>
    <property type="project" value="UniProtKB-KW"/>
</dbReference>
<evidence type="ECO:0000313" key="6">
    <source>
        <dbReference type="Proteomes" id="UP000198609"/>
    </source>
</evidence>
<feature type="region of interest" description="Disordered" evidence="3">
    <location>
        <begin position="75"/>
        <end position="131"/>
    </location>
</feature>
<dbReference type="InterPro" id="IPR029058">
    <property type="entry name" value="AB_hydrolase_fold"/>
</dbReference>
<dbReference type="AlphaFoldDB" id="A0A1H5A2N3"/>
<comment type="similarity">
    <text evidence="1">Belongs to the type-B carboxylesterase/lipase family.</text>
</comment>
<accession>A0A1H5A2N3</accession>
<sequence length="131" mass="13237">MATVSTPSGALLGASTRQIAAFKGIPYAAPPFGPNRFLPPRPVQPWQGVRDALGYGATAPKAPYPAPADQLLPEVDIGRTAAPSPRAPARCRSTTAAGSPATASSASPSTIASARRDVSSSARGDTANLGR</sequence>
<dbReference type="InterPro" id="IPR002018">
    <property type="entry name" value="CarbesteraseB"/>
</dbReference>
<organism evidence="5 6">
    <name type="scientific">Streptomyces melanosporofaciens</name>
    <dbReference type="NCBI Taxonomy" id="67327"/>
    <lineage>
        <taxon>Bacteria</taxon>
        <taxon>Bacillati</taxon>
        <taxon>Actinomycetota</taxon>
        <taxon>Actinomycetes</taxon>
        <taxon>Kitasatosporales</taxon>
        <taxon>Streptomycetaceae</taxon>
        <taxon>Streptomyces</taxon>
        <taxon>Streptomyces violaceusniger group</taxon>
    </lineage>
</organism>
<dbReference type="PANTHER" id="PTHR43142">
    <property type="entry name" value="CARBOXYLIC ESTER HYDROLASE"/>
    <property type="match status" value="1"/>
</dbReference>
<dbReference type="Proteomes" id="UP000198609">
    <property type="component" value="Unassembled WGS sequence"/>
</dbReference>
<dbReference type="SUPFAM" id="SSF53474">
    <property type="entry name" value="alpha/beta-Hydrolases"/>
    <property type="match status" value="1"/>
</dbReference>
<dbReference type="PANTHER" id="PTHR43142:SF1">
    <property type="entry name" value="CARBOXYLIC ESTER HYDROLASE"/>
    <property type="match status" value="1"/>
</dbReference>
<dbReference type="Gene3D" id="3.40.50.1820">
    <property type="entry name" value="alpha/beta hydrolase"/>
    <property type="match status" value="1"/>
</dbReference>
<protein>
    <submittedName>
        <fullName evidence="5">Carboxylesterase family protein</fullName>
    </submittedName>
</protein>
<evidence type="ECO:0000256" key="3">
    <source>
        <dbReference type="SAM" id="MobiDB-lite"/>
    </source>
</evidence>
<dbReference type="EMBL" id="FNST01000002">
    <property type="protein sequence ID" value="SED35870.1"/>
    <property type="molecule type" value="Genomic_DNA"/>
</dbReference>
<evidence type="ECO:0000259" key="4">
    <source>
        <dbReference type="Pfam" id="PF00135"/>
    </source>
</evidence>
<dbReference type="Pfam" id="PF00135">
    <property type="entry name" value="COesterase"/>
    <property type="match status" value="1"/>
</dbReference>
<feature type="compositionally biased region" description="Low complexity" evidence="3">
    <location>
        <begin position="79"/>
        <end position="123"/>
    </location>
</feature>
<name>A0A1H5A2N3_STRMJ</name>
<reference evidence="6" key="1">
    <citation type="submission" date="2016-10" db="EMBL/GenBank/DDBJ databases">
        <authorList>
            <person name="Varghese N."/>
            <person name="Submissions S."/>
        </authorList>
    </citation>
    <scope>NUCLEOTIDE SEQUENCE [LARGE SCALE GENOMIC DNA]</scope>
    <source>
        <strain evidence="6">DSM 40318</strain>
    </source>
</reference>